<reference evidence="3" key="1">
    <citation type="submission" date="2022-11" db="UniProtKB">
        <authorList>
            <consortium name="WormBaseParasite"/>
        </authorList>
    </citation>
    <scope>IDENTIFICATION</scope>
</reference>
<sequence>MQNKMNSDLEEILKCLKLSGALPSTSSSSSSSRPTRGSSAAAVQGPSHVPLASTVDVLSGHSQWQSRSSPRGTSSTTTPRENIPFSVFNTTQISHTGTRPATTSSSSSSNTPANGNQVTAADSSQPPCTLASPDDLDTML</sequence>
<protein>
    <submittedName>
        <fullName evidence="3">Uncharacterized protein</fullName>
    </submittedName>
</protein>
<feature type="compositionally biased region" description="Low complexity" evidence="1">
    <location>
        <begin position="96"/>
        <end position="115"/>
    </location>
</feature>
<feature type="compositionally biased region" description="Low complexity" evidence="1">
    <location>
        <begin position="21"/>
        <end position="42"/>
    </location>
</feature>
<evidence type="ECO:0000313" key="3">
    <source>
        <dbReference type="WBParaSite" id="PSU_v2.g14337.t1"/>
    </source>
</evidence>
<proteinExistence type="predicted"/>
<evidence type="ECO:0000256" key="1">
    <source>
        <dbReference type="SAM" id="MobiDB-lite"/>
    </source>
</evidence>
<name>A0A914Y2D8_9BILA</name>
<dbReference type="AlphaFoldDB" id="A0A914Y2D8"/>
<keyword evidence="2" id="KW-1185">Reference proteome</keyword>
<feature type="compositionally biased region" description="Low complexity" evidence="1">
    <location>
        <begin position="66"/>
        <end position="80"/>
    </location>
</feature>
<evidence type="ECO:0000313" key="2">
    <source>
        <dbReference type="Proteomes" id="UP000887577"/>
    </source>
</evidence>
<feature type="region of interest" description="Disordered" evidence="1">
    <location>
        <begin position="21"/>
        <end position="140"/>
    </location>
</feature>
<accession>A0A914Y2D8</accession>
<feature type="compositionally biased region" description="Polar residues" evidence="1">
    <location>
        <begin position="116"/>
        <end position="127"/>
    </location>
</feature>
<organism evidence="2 3">
    <name type="scientific">Panagrolaimus superbus</name>
    <dbReference type="NCBI Taxonomy" id="310955"/>
    <lineage>
        <taxon>Eukaryota</taxon>
        <taxon>Metazoa</taxon>
        <taxon>Ecdysozoa</taxon>
        <taxon>Nematoda</taxon>
        <taxon>Chromadorea</taxon>
        <taxon>Rhabditida</taxon>
        <taxon>Tylenchina</taxon>
        <taxon>Panagrolaimomorpha</taxon>
        <taxon>Panagrolaimoidea</taxon>
        <taxon>Panagrolaimidae</taxon>
        <taxon>Panagrolaimus</taxon>
    </lineage>
</organism>
<dbReference type="WBParaSite" id="PSU_v2.g14337.t1">
    <property type="protein sequence ID" value="PSU_v2.g14337.t1"/>
    <property type="gene ID" value="PSU_v2.g14337"/>
</dbReference>
<dbReference type="Proteomes" id="UP000887577">
    <property type="component" value="Unplaced"/>
</dbReference>